<reference evidence="1" key="1">
    <citation type="submission" date="2021-02" db="EMBL/GenBank/DDBJ databases">
        <authorList>
            <consortium name="DOE Joint Genome Institute"/>
            <person name="Ahrendt S."/>
            <person name="Looney B.P."/>
            <person name="Miyauchi S."/>
            <person name="Morin E."/>
            <person name="Drula E."/>
            <person name="Courty P.E."/>
            <person name="Chicoki N."/>
            <person name="Fauchery L."/>
            <person name="Kohler A."/>
            <person name="Kuo A."/>
            <person name="Labutti K."/>
            <person name="Pangilinan J."/>
            <person name="Lipzen A."/>
            <person name="Riley R."/>
            <person name="Andreopoulos W."/>
            <person name="He G."/>
            <person name="Johnson J."/>
            <person name="Barry K.W."/>
            <person name="Grigoriev I.V."/>
            <person name="Nagy L."/>
            <person name="Hibbett D."/>
            <person name="Henrissat B."/>
            <person name="Matheny P.B."/>
            <person name="Labbe J."/>
            <person name="Martin F."/>
        </authorList>
    </citation>
    <scope>NUCLEOTIDE SEQUENCE</scope>
    <source>
        <strain evidence="1">FP105234-sp</strain>
    </source>
</reference>
<protein>
    <submittedName>
        <fullName evidence="1">Uncharacterized protein</fullName>
    </submittedName>
</protein>
<keyword evidence="2" id="KW-1185">Reference proteome</keyword>
<comment type="caution">
    <text evidence="1">The sequence shown here is derived from an EMBL/GenBank/DDBJ whole genome shotgun (WGS) entry which is preliminary data.</text>
</comment>
<dbReference type="EMBL" id="MU276719">
    <property type="protein sequence ID" value="KAI0037778.1"/>
    <property type="molecule type" value="Genomic_DNA"/>
</dbReference>
<sequence length="171" mass="18716">MRFSQTGEVAVVPRRLEARRGGGKRRRWAKGTGVSRDQRTIRLEFHSITHTEIHSYLCQETTPTPHFPSHLANAGPSASLHPLHLQRRYSTSLPLRLAHTCSPSRPRIPSPSSTFHLHCQSSPASSQLAQDVGLGLEARVLGGKNGRGDHRLGWQATKVGVLGVARGLEGD</sequence>
<gene>
    <name evidence="1" type="ORF">FA95DRAFT_1373619</name>
</gene>
<evidence type="ECO:0000313" key="1">
    <source>
        <dbReference type="EMBL" id="KAI0037778.1"/>
    </source>
</evidence>
<dbReference type="Proteomes" id="UP000814033">
    <property type="component" value="Unassembled WGS sequence"/>
</dbReference>
<proteinExistence type="predicted"/>
<accession>A0ACB8R1V7</accession>
<name>A0ACB8R1V7_9AGAM</name>
<organism evidence="1 2">
    <name type="scientific">Auriscalpium vulgare</name>
    <dbReference type="NCBI Taxonomy" id="40419"/>
    <lineage>
        <taxon>Eukaryota</taxon>
        <taxon>Fungi</taxon>
        <taxon>Dikarya</taxon>
        <taxon>Basidiomycota</taxon>
        <taxon>Agaricomycotina</taxon>
        <taxon>Agaricomycetes</taxon>
        <taxon>Russulales</taxon>
        <taxon>Auriscalpiaceae</taxon>
        <taxon>Auriscalpium</taxon>
    </lineage>
</organism>
<reference evidence="1" key="2">
    <citation type="journal article" date="2022" name="New Phytol.">
        <title>Evolutionary transition to the ectomycorrhizal habit in the genomes of a hyperdiverse lineage of mushroom-forming fungi.</title>
        <authorList>
            <person name="Looney B."/>
            <person name="Miyauchi S."/>
            <person name="Morin E."/>
            <person name="Drula E."/>
            <person name="Courty P.E."/>
            <person name="Kohler A."/>
            <person name="Kuo A."/>
            <person name="LaButti K."/>
            <person name="Pangilinan J."/>
            <person name="Lipzen A."/>
            <person name="Riley R."/>
            <person name="Andreopoulos W."/>
            <person name="He G."/>
            <person name="Johnson J."/>
            <person name="Nolan M."/>
            <person name="Tritt A."/>
            <person name="Barry K.W."/>
            <person name="Grigoriev I.V."/>
            <person name="Nagy L.G."/>
            <person name="Hibbett D."/>
            <person name="Henrissat B."/>
            <person name="Matheny P.B."/>
            <person name="Labbe J."/>
            <person name="Martin F.M."/>
        </authorList>
    </citation>
    <scope>NUCLEOTIDE SEQUENCE</scope>
    <source>
        <strain evidence="1">FP105234-sp</strain>
    </source>
</reference>
<evidence type="ECO:0000313" key="2">
    <source>
        <dbReference type="Proteomes" id="UP000814033"/>
    </source>
</evidence>